<feature type="compositionally biased region" description="Pro residues" evidence="5">
    <location>
        <begin position="114"/>
        <end position="126"/>
    </location>
</feature>
<dbReference type="InterPro" id="IPR000571">
    <property type="entry name" value="Znf_CCCH"/>
</dbReference>
<feature type="zinc finger region" description="C3H1-type" evidence="4">
    <location>
        <begin position="328"/>
        <end position="356"/>
    </location>
</feature>
<evidence type="ECO:0000256" key="5">
    <source>
        <dbReference type="SAM" id="MobiDB-lite"/>
    </source>
</evidence>
<dbReference type="InterPro" id="IPR036855">
    <property type="entry name" value="Znf_CCCH_sf"/>
</dbReference>
<dbReference type="Gene3D" id="4.10.1000.10">
    <property type="entry name" value="Zinc finger, CCCH-type"/>
    <property type="match status" value="2"/>
</dbReference>
<evidence type="ECO:0000256" key="4">
    <source>
        <dbReference type="PROSITE-ProRule" id="PRU00723"/>
    </source>
</evidence>
<dbReference type="GO" id="GO:0005634">
    <property type="term" value="C:nucleus"/>
    <property type="evidence" value="ECO:0007669"/>
    <property type="project" value="TreeGrafter"/>
</dbReference>
<dbReference type="EMBL" id="CP119954">
    <property type="protein sequence ID" value="WFC96572.1"/>
    <property type="molecule type" value="Genomic_DNA"/>
</dbReference>
<dbReference type="PROSITE" id="PS50103">
    <property type="entry name" value="ZF_C3H1"/>
    <property type="match status" value="3"/>
</dbReference>
<feature type="region of interest" description="Disordered" evidence="5">
    <location>
        <begin position="111"/>
        <end position="134"/>
    </location>
</feature>
<dbReference type="AlphaFoldDB" id="A0AAF0IPR9"/>
<dbReference type="PANTHER" id="PTHR46156:SF1">
    <property type="entry name" value="ZINC FINGER CCCH DOMAIN-CONTAINING PROTEIN 3"/>
    <property type="match status" value="1"/>
</dbReference>
<keyword evidence="3 4" id="KW-0862">Zinc</keyword>
<feature type="compositionally biased region" description="Low complexity" evidence="5">
    <location>
        <begin position="171"/>
        <end position="180"/>
    </location>
</feature>
<dbReference type="Proteomes" id="UP001216638">
    <property type="component" value="Chromosome 4"/>
</dbReference>
<organism evidence="7 8">
    <name type="scientific">Malassezia brasiliensis</name>
    <dbReference type="NCBI Taxonomy" id="1821822"/>
    <lineage>
        <taxon>Eukaryota</taxon>
        <taxon>Fungi</taxon>
        <taxon>Dikarya</taxon>
        <taxon>Basidiomycota</taxon>
        <taxon>Ustilaginomycotina</taxon>
        <taxon>Malasseziomycetes</taxon>
        <taxon>Malasseziales</taxon>
        <taxon>Malasseziaceae</taxon>
        <taxon>Malassezia</taxon>
    </lineage>
</organism>
<keyword evidence="2 4" id="KW-0863">Zinc-finger</keyword>
<dbReference type="GO" id="GO:0008270">
    <property type="term" value="F:zinc ion binding"/>
    <property type="evidence" value="ECO:0007669"/>
    <property type="project" value="UniProtKB-KW"/>
</dbReference>
<name>A0AAF0IPR9_9BASI</name>
<feature type="zinc finger region" description="C3H1-type" evidence="4">
    <location>
        <begin position="244"/>
        <end position="272"/>
    </location>
</feature>
<feature type="region of interest" description="Disordered" evidence="5">
    <location>
        <begin position="429"/>
        <end position="470"/>
    </location>
</feature>
<dbReference type="SUPFAM" id="SSF90229">
    <property type="entry name" value="CCCH zinc finger"/>
    <property type="match status" value="2"/>
</dbReference>
<feature type="domain" description="C3H1-type" evidence="6">
    <location>
        <begin position="299"/>
        <end position="327"/>
    </location>
</feature>
<accession>A0AAF0IPR9</accession>
<evidence type="ECO:0000256" key="1">
    <source>
        <dbReference type="ARBA" id="ARBA00022723"/>
    </source>
</evidence>
<feature type="compositionally biased region" description="Low complexity" evidence="5">
    <location>
        <begin position="55"/>
        <end position="88"/>
    </location>
</feature>
<sequence>MDEQAALRSQIAQLSGAIDSRREQIARGRTYVPRGGRARGHGAPPASRHRSLVFTHASRPAADAAPASASTPGPTDATTDPSAAQATPGAPADWVKRRSAKSMALVNAAVYHPYPKPPPRPAAPRPRAPKHDAVRRGDRMGEVLVDGVVFVFDESGTKLVKKSSLPDHAGDAPAAQAPDAHTTPLHTSINGTDYVRTKNGNLINKQLVAARRTARAKQARTQRLAKLSKMIAQVQRARQQRAAPRTRDLCAYYTRTGACRRGASCPFVHDDSKRALCTGALKPSGCTNPRCQLSHTPSAHAVPHCVHYLRTGECRNGDRCPYTHASLAPDAPLCPAFSRTGWCDAGAQCRSRHARECPTFASQGSCTNPTCRLAHVQPQAAPAPAAAPEPTPDTLFVRDDAAAALDPAPETLLTHGRGSKLFAQQNDFISLDADADDDDEEPDETSSVSSYATDDGAASDSEVDRALGGL</sequence>
<evidence type="ECO:0000256" key="2">
    <source>
        <dbReference type="ARBA" id="ARBA00022771"/>
    </source>
</evidence>
<gene>
    <name evidence="7" type="ORF">MBRA1_003233</name>
</gene>
<dbReference type="SMART" id="SM00356">
    <property type="entry name" value="ZnF_C3H1"/>
    <property type="match status" value="4"/>
</dbReference>
<feature type="zinc finger region" description="C3H1-type" evidence="4">
    <location>
        <begin position="299"/>
        <end position="327"/>
    </location>
</feature>
<evidence type="ECO:0000313" key="8">
    <source>
        <dbReference type="Proteomes" id="UP001216638"/>
    </source>
</evidence>
<feature type="region of interest" description="Disordered" evidence="5">
    <location>
        <begin position="163"/>
        <end position="186"/>
    </location>
</feature>
<dbReference type="Pfam" id="PF00642">
    <property type="entry name" value="zf-CCCH"/>
    <property type="match status" value="3"/>
</dbReference>
<proteinExistence type="predicted"/>
<reference evidence="7" key="1">
    <citation type="submission" date="2023-03" db="EMBL/GenBank/DDBJ databases">
        <title>Mating type loci evolution in Malassezia.</title>
        <authorList>
            <person name="Coelho M.A."/>
        </authorList>
    </citation>
    <scope>NUCLEOTIDE SEQUENCE</scope>
    <source>
        <strain evidence="7">CBS 14135</strain>
    </source>
</reference>
<feature type="domain" description="C3H1-type" evidence="6">
    <location>
        <begin position="244"/>
        <end position="272"/>
    </location>
</feature>
<dbReference type="PANTHER" id="PTHR46156">
    <property type="entry name" value="CCCH ZINGC FINGER"/>
    <property type="match status" value="1"/>
</dbReference>
<evidence type="ECO:0000313" key="7">
    <source>
        <dbReference type="EMBL" id="WFC96572.1"/>
    </source>
</evidence>
<keyword evidence="8" id="KW-1185">Reference proteome</keyword>
<evidence type="ECO:0000259" key="6">
    <source>
        <dbReference type="PROSITE" id="PS50103"/>
    </source>
</evidence>
<evidence type="ECO:0000256" key="3">
    <source>
        <dbReference type="ARBA" id="ARBA00022833"/>
    </source>
</evidence>
<keyword evidence="1 4" id="KW-0479">Metal-binding</keyword>
<feature type="region of interest" description="Disordered" evidence="5">
    <location>
        <begin position="18"/>
        <end position="96"/>
    </location>
</feature>
<feature type="compositionally biased region" description="Acidic residues" evidence="5">
    <location>
        <begin position="433"/>
        <end position="444"/>
    </location>
</feature>
<protein>
    <recommendedName>
        <fullName evidence="6">C3H1-type domain-containing protein</fullName>
    </recommendedName>
</protein>
<feature type="domain" description="C3H1-type" evidence="6">
    <location>
        <begin position="328"/>
        <end position="356"/>
    </location>
</feature>